<keyword evidence="2" id="KW-0436">Ligase</keyword>
<comment type="subunit">
    <text evidence="2">Forms a heterodimer with MurT.</text>
</comment>
<dbReference type="Proteomes" id="UP000652013">
    <property type="component" value="Unassembled WGS sequence"/>
</dbReference>
<feature type="binding site" evidence="2">
    <location>
        <position position="127"/>
    </location>
    <ligand>
        <name>substrate</name>
    </ligand>
</feature>
<accession>A0A8J3Y7L7</accession>
<evidence type="ECO:0000256" key="2">
    <source>
        <dbReference type="HAMAP-Rule" id="MF_02213"/>
    </source>
</evidence>
<dbReference type="InterPro" id="IPR029062">
    <property type="entry name" value="Class_I_gatase-like"/>
</dbReference>
<dbReference type="InterPro" id="IPR043702">
    <property type="entry name" value="Lipid_II_synth_GatD"/>
</dbReference>
<dbReference type="HAMAP" id="MF_02213">
    <property type="entry name" value="Lipid_II_synth_GatD"/>
    <property type="match status" value="1"/>
</dbReference>
<dbReference type="EMBL" id="BOOY01000020">
    <property type="protein sequence ID" value="GIJ03396.1"/>
    <property type="molecule type" value="Genomic_DNA"/>
</dbReference>
<keyword evidence="2" id="KW-0133">Cell shape</keyword>
<dbReference type="GO" id="GO:0008360">
    <property type="term" value="P:regulation of cell shape"/>
    <property type="evidence" value="ECO:0007669"/>
    <property type="project" value="UniProtKB-KW"/>
</dbReference>
<gene>
    <name evidence="2" type="primary">gatD</name>
    <name evidence="4" type="ORF">Sya03_27480</name>
</gene>
<keyword evidence="2" id="KW-0573">Peptidoglycan synthesis</keyword>
<reference evidence="4" key="1">
    <citation type="submission" date="2021-01" db="EMBL/GenBank/DDBJ databases">
        <title>Whole genome shotgun sequence of Spirilliplanes yamanashiensis NBRC 15828.</title>
        <authorList>
            <person name="Komaki H."/>
            <person name="Tamura T."/>
        </authorList>
    </citation>
    <scope>NUCLEOTIDE SEQUENCE</scope>
    <source>
        <strain evidence="4">NBRC 15828</strain>
    </source>
</reference>
<dbReference type="EC" id="3.5.1.2" evidence="2"/>
<comment type="catalytic activity">
    <reaction evidence="2">
        <text>L-glutamine + H2O = L-glutamate + NH4(+)</text>
        <dbReference type="Rhea" id="RHEA:15889"/>
        <dbReference type="ChEBI" id="CHEBI:15377"/>
        <dbReference type="ChEBI" id="CHEBI:28938"/>
        <dbReference type="ChEBI" id="CHEBI:29985"/>
        <dbReference type="ChEBI" id="CHEBI:58359"/>
        <dbReference type="EC" id="3.5.1.2"/>
    </reaction>
</comment>
<feature type="active site" description="Nucleophile" evidence="2">
    <location>
        <position position="94"/>
    </location>
</feature>
<dbReference type="CDD" id="cd01750">
    <property type="entry name" value="GATase1_CobQ"/>
    <property type="match status" value="1"/>
</dbReference>
<dbReference type="GO" id="GO:0009236">
    <property type="term" value="P:cobalamin biosynthetic process"/>
    <property type="evidence" value="ECO:0007669"/>
    <property type="project" value="InterPro"/>
</dbReference>
<proteinExistence type="inferred from homology"/>
<keyword evidence="2" id="KW-0961">Cell wall biogenesis/degradation</keyword>
<sequence length="238" mass="25222">MSESTLRLVWVYPDLLSTYGDRGNLLILARRAQQRGLPVEIVEVRSDRPLPATADIYLIGGGEDGPQALAAQRLIADGGMHRAVNQGAAVLAVCAGYQLLGTSFYAKGARCHGLNMIDISSDRGPSRAVGELAGEIDPRLGLPPLSGFENHGGRTHLGPGVSPLARVTTGIGNDGQTEGAWHGKIVGTYSHGPALSRNPAIADLLLRWATGHDRLPALDDTWSDRLRGERMAAVARPA</sequence>
<dbReference type="GO" id="GO:0004359">
    <property type="term" value="F:glutaminase activity"/>
    <property type="evidence" value="ECO:0007669"/>
    <property type="project" value="UniProtKB-UniRule"/>
</dbReference>
<dbReference type="UniPathway" id="UPA00219"/>
<feature type="active site" evidence="2">
    <location>
        <position position="191"/>
    </location>
</feature>
<organism evidence="4 5">
    <name type="scientific">Spirilliplanes yamanashiensis</name>
    <dbReference type="NCBI Taxonomy" id="42233"/>
    <lineage>
        <taxon>Bacteria</taxon>
        <taxon>Bacillati</taxon>
        <taxon>Actinomycetota</taxon>
        <taxon>Actinomycetes</taxon>
        <taxon>Micromonosporales</taxon>
        <taxon>Micromonosporaceae</taxon>
        <taxon>Spirilliplanes</taxon>
    </lineage>
</organism>
<dbReference type="GO" id="GO:0009252">
    <property type="term" value="P:peptidoglycan biosynthetic process"/>
    <property type="evidence" value="ECO:0007669"/>
    <property type="project" value="UniProtKB-UniRule"/>
</dbReference>
<dbReference type="RefSeq" id="WP_203938675.1">
    <property type="nucleotide sequence ID" value="NZ_BAAAGJ010000005.1"/>
</dbReference>
<dbReference type="PANTHER" id="PTHR21343">
    <property type="entry name" value="DETHIOBIOTIN SYNTHETASE"/>
    <property type="match status" value="1"/>
</dbReference>
<name>A0A8J3Y7L7_9ACTN</name>
<dbReference type="GO" id="GO:0140282">
    <property type="term" value="F:carbon-nitrogen ligase activity on lipid II"/>
    <property type="evidence" value="ECO:0007669"/>
    <property type="project" value="UniProtKB-UniRule"/>
</dbReference>
<keyword evidence="5" id="KW-1185">Reference proteome</keyword>
<dbReference type="GO" id="GO:0071555">
    <property type="term" value="P:cell wall organization"/>
    <property type="evidence" value="ECO:0007669"/>
    <property type="project" value="UniProtKB-KW"/>
</dbReference>
<comment type="function">
    <text evidence="2">The lipid II isoglutaminyl synthase complex catalyzes the formation of alpha-D-isoglutamine in the cell wall lipid II stem peptide. The GatD subunit catalyzes the hydrolysis of glutamine to glutamate and ammonia. The resulting ammonia molecule is channeled to the active site of MurT.</text>
</comment>
<dbReference type="EC" id="6.3.5.13" evidence="2"/>
<evidence type="ECO:0000313" key="5">
    <source>
        <dbReference type="Proteomes" id="UP000652013"/>
    </source>
</evidence>
<evidence type="ECO:0000259" key="3">
    <source>
        <dbReference type="Pfam" id="PF07685"/>
    </source>
</evidence>
<dbReference type="Gene3D" id="3.40.50.880">
    <property type="match status" value="1"/>
</dbReference>
<dbReference type="InterPro" id="IPR011698">
    <property type="entry name" value="GATase_3"/>
</dbReference>
<comment type="caution">
    <text evidence="4">The sequence shown here is derived from an EMBL/GenBank/DDBJ whole genome shotgun (WGS) entry which is preliminary data.</text>
</comment>
<comment type="pathway">
    <text evidence="2">Cell wall biogenesis; peptidoglycan biosynthesis.</text>
</comment>
<dbReference type="Pfam" id="PF07685">
    <property type="entry name" value="GATase_3"/>
    <property type="match status" value="1"/>
</dbReference>
<keyword evidence="2" id="KW-0378">Hydrolase</keyword>
<comment type="similarity">
    <text evidence="2">Belongs to the CobB/CobQ family. GatD subfamily.</text>
</comment>
<dbReference type="InterPro" id="IPR033949">
    <property type="entry name" value="CobQ_GATase1"/>
</dbReference>
<evidence type="ECO:0000256" key="1">
    <source>
        <dbReference type="ARBA" id="ARBA00022962"/>
    </source>
</evidence>
<dbReference type="PROSITE" id="PS51274">
    <property type="entry name" value="GATASE_COBBQ"/>
    <property type="match status" value="1"/>
</dbReference>
<keyword evidence="1 2" id="KW-0315">Glutamine amidotransferase</keyword>
<feature type="domain" description="CobB/CobQ-like glutamine amidotransferase" evidence="3">
    <location>
        <begin position="8"/>
        <end position="198"/>
    </location>
</feature>
<dbReference type="AlphaFoldDB" id="A0A8J3Y7L7"/>
<comment type="catalytic activity">
    <reaction evidence="2">
        <text>beta-D-GlcNAc-(1-&gt;4)-Mur2Ac(oyl-L-Ala-gamma-D-Glu-L-Lys-D-Ala-D-Ala)-di-trans,octa-cis-undecaprenyl diphosphate + L-glutamine + ATP + H2O = beta-D-GlcNAc-(1-&gt;4)-Mur2Ac(oyl-L-Ala-D-isoglutaminyl-L-Lys-D-Ala-D-Ala)-di-trans,octa-cis-undecaprenyl diphosphate + L-glutamate + ADP + phosphate + H(+)</text>
        <dbReference type="Rhea" id="RHEA:57928"/>
        <dbReference type="ChEBI" id="CHEBI:15377"/>
        <dbReference type="ChEBI" id="CHEBI:15378"/>
        <dbReference type="ChEBI" id="CHEBI:29985"/>
        <dbReference type="ChEBI" id="CHEBI:30616"/>
        <dbReference type="ChEBI" id="CHEBI:43474"/>
        <dbReference type="ChEBI" id="CHEBI:58359"/>
        <dbReference type="ChEBI" id="CHEBI:60033"/>
        <dbReference type="ChEBI" id="CHEBI:62233"/>
        <dbReference type="ChEBI" id="CHEBI:456216"/>
        <dbReference type="EC" id="6.3.5.13"/>
    </reaction>
</comment>
<protein>
    <recommendedName>
        <fullName evidence="2">Lipid II isoglutaminyl synthase (glutamine-hydrolyzing) subunit GatD</fullName>
        <ecNumber evidence="2">6.3.5.13</ecNumber>
    </recommendedName>
    <alternativeName>
        <fullName evidence="2">Lipid II isoglutaminyl synthase glutaminase subunit</fullName>
        <ecNumber evidence="2">3.5.1.2</ecNumber>
    </alternativeName>
</protein>
<dbReference type="PANTHER" id="PTHR21343:SF9">
    <property type="entry name" value="LIPID II ISOGLUTAMINYL SYNTHASE (GLUTAMINE-HYDROLYZING) SUBUNIT GATD"/>
    <property type="match status" value="1"/>
</dbReference>
<dbReference type="SUPFAM" id="SSF52317">
    <property type="entry name" value="Class I glutamine amidotransferase-like"/>
    <property type="match status" value="1"/>
</dbReference>
<evidence type="ECO:0000313" key="4">
    <source>
        <dbReference type="EMBL" id="GIJ03396.1"/>
    </source>
</evidence>